<protein>
    <recommendedName>
        <fullName evidence="2">Basal-body rod modification protein FlgD</fullName>
    </recommendedName>
</protein>
<feature type="region of interest" description="Disordered" evidence="5">
    <location>
        <begin position="1"/>
        <end position="27"/>
    </location>
</feature>
<comment type="function">
    <text evidence="4">Required for flagellar hook formation. May act as a scaffolding protein.</text>
</comment>
<dbReference type="EMBL" id="WTYE01000001">
    <property type="protein sequence ID" value="MXP33334.1"/>
    <property type="molecule type" value="Genomic_DNA"/>
</dbReference>
<evidence type="ECO:0000256" key="4">
    <source>
        <dbReference type="ARBA" id="ARBA00024746"/>
    </source>
</evidence>
<evidence type="ECO:0000256" key="2">
    <source>
        <dbReference type="ARBA" id="ARBA00016013"/>
    </source>
</evidence>
<keyword evidence="3" id="KW-1005">Bacterial flagellum biogenesis</keyword>
<feature type="compositionally biased region" description="Polar residues" evidence="5">
    <location>
        <begin position="18"/>
        <end position="27"/>
    </location>
</feature>
<evidence type="ECO:0000313" key="6">
    <source>
        <dbReference type="EMBL" id="MXP30574.1"/>
    </source>
</evidence>
<evidence type="ECO:0000256" key="3">
    <source>
        <dbReference type="ARBA" id="ARBA00022795"/>
    </source>
</evidence>
<gene>
    <name evidence="6" type="ORF">GRI94_01920</name>
    <name evidence="7" type="ORF">GRI94_16010</name>
</gene>
<keyword evidence="7" id="KW-0969">Cilium</keyword>
<dbReference type="InterPro" id="IPR005648">
    <property type="entry name" value="FlgD"/>
</dbReference>
<dbReference type="Proteomes" id="UP000446786">
    <property type="component" value="Unassembled WGS sequence"/>
</dbReference>
<evidence type="ECO:0000313" key="8">
    <source>
        <dbReference type="Proteomes" id="UP000446786"/>
    </source>
</evidence>
<accession>A0A845AUR7</accession>
<evidence type="ECO:0000313" key="7">
    <source>
        <dbReference type="EMBL" id="MXP33334.1"/>
    </source>
</evidence>
<dbReference type="OrthoDB" id="9785233at2"/>
<proteinExistence type="inferred from homology"/>
<dbReference type="AlphaFoldDB" id="A0A845AUR7"/>
<dbReference type="Pfam" id="PF03963">
    <property type="entry name" value="FlgD"/>
    <property type="match status" value="1"/>
</dbReference>
<comment type="similarity">
    <text evidence="1">Belongs to the FlgD family.</text>
</comment>
<sequence>MQAVAPVAPAQPTPPVDDSNTQGASSATDQFGLGFESLLQIVLTQLTYQDPLEPMDNFEFVSQLAQFSQIQQTQEMADSLETLVAAQSTGQAASLLGRTVDVAAGNGSLTGVVTAVAFQNGTPALTIDTEDGNTISGLPLGNVTQIRETP</sequence>
<keyword evidence="7" id="KW-0966">Cell projection</keyword>
<name>A0A845AUR7_9SPHN</name>
<reference evidence="7 8" key="1">
    <citation type="submission" date="2019-12" db="EMBL/GenBank/DDBJ databases">
        <title>Genomic-based taxomic classification of the family Erythrobacteraceae.</title>
        <authorList>
            <person name="Xu L."/>
        </authorList>
    </citation>
    <scope>NUCLEOTIDE SEQUENCE [LARGE SCALE GENOMIC DNA]</scope>
    <source>
        <strain evidence="7 8">JCM 16677</strain>
    </source>
</reference>
<dbReference type="EMBL" id="WTYE01000001">
    <property type="protein sequence ID" value="MXP30574.1"/>
    <property type="molecule type" value="Genomic_DNA"/>
</dbReference>
<keyword evidence="8" id="KW-1185">Reference proteome</keyword>
<organism evidence="7 8">
    <name type="scientific">Parerythrobacter jejuensis</name>
    <dbReference type="NCBI Taxonomy" id="795812"/>
    <lineage>
        <taxon>Bacteria</taxon>
        <taxon>Pseudomonadati</taxon>
        <taxon>Pseudomonadota</taxon>
        <taxon>Alphaproteobacteria</taxon>
        <taxon>Sphingomonadales</taxon>
        <taxon>Erythrobacteraceae</taxon>
        <taxon>Parerythrobacter</taxon>
    </lineage>
</organism>
<evidence type="ECO:0000256" key="1">
    <source>
        <dbReference type="ARBA" id="ARBA00010577"/>
    </source>
</evidence>
<keyword evidence="7" id="KW-0282">Flagellum</keyword>
<dbReference type="GO" id="GO:0044781">
    <property type="term" value="P:bacterial-type flagellum organization"/>
    <property type="evidence" value="ECO:0007669"/>
    <property type="project" value="UniProtKB-KW"/>
</dbReference>
<comment type="caution">
    <text evidence="7">The sequence shown here is derived from an EMBL/GenBank/DDBJ whole genome shotgun (WGS) entry which is preliminary data.</text>
</comment>
<dbReference type="RefSeq" id="WP_160778106.1">
    <property type="nucleotide sequence ID" value="NZ_BAAAZF010000001.1"/>
</dbReference>
<evidence type="ECO:0000256" key="5">
    <source>
        <dbReference type="SAM" id="MobiDB-lite"/>
    </source>
</evidence>